<evidence type="ECO:0008006" key="5">
    <source>
        <dbReference type="Google" id="ProtNLM"/>
    </source>
</evidence>
<dbReference type="Proteomes" id="UP000597338">
    <property type="component" value="Unassembled WGS sequence"/>
</dbReference>
<name>A0ABQ1M5L0_9SPHI</name>
<keyword evidence="2" id="KW-1133">Transmembrane helix</keyword>
<keyword evidence="2" id="KW-0472">Membrane</keyword>
<dbReference type="RefSeq" id="WP_188751582.1">
    <property type="nucleotide sequence ID" value="NZ_BMIK01000009.1"/>
</dbReference>
<sequence length="227" mass="26307">MNIEYLKDLLYKAKSLRPDQKHLGKELKIKTQQAFNELRLYDGSSSANLIYMDFENRFLDSQNTLVSLLEAKIEILENRINQSKAKAIQSESSVVASYKQALSDRDEHISFLNNHIKEINSSFNTLKEANDLLIEQRDELQLQIEKVARIWNLRSLSFWGIIVALIVGLMWGIYQLGKDNGVKVYDTEKNHLERTNQNLSDSIIILNKYIDNFRNNVGKSIVVKEEE</sequence>
<protein>
    <recommendedName>
        <fullName evidence="5">Mobilization protein</fullName>
    </recommendedName>
</protein>
<feature type="transmembrane region" description="Helical" evidence="2">
    <location>
        <begin position="156"/>
        <end position="174"/>
    </location>
</feature>
<comment type="caution">
    <text evidence="3">The sequence shown here is derived from an EMBL/GenBank/DDBJ whole genome shotgun (WGS) entry which is preliminary data.</text>
</comment>
<keyword evidence="1" id="KW-0175">Coiled coil</keyword>
<feature type="coiled-coil region" evidence="1">
    <location>
        <begin position="123"/>
        <end position="150"/>
    </location>
</feature>
<proteinExistence type="predicted"/>
<accession>A0ABQ1M5L0</accession>
<gene>
    <name evidence="3" type="ORF">GCM10011386_27100</name>
</gene>
<evidence type="ECO:0000313" key="3">
    <source>
        <dbReference type="EMBL" id="GGC33556.1"/>
    </source>
</evidence>
<reference evidence="4" key="1">
    <citation type="journal article" date="2019" name="Int. J. Syst. Evol. Microbiol.">
        <title>The Global Catalogue of Microorganisms (GCM) 10K type strain sequencing project: providing services to taxonomists for standard genome sequencing and annotation.</title>
        <authorList>
            <consortium name="The Broad Institute Genomics Platform"/>
            <consortium name="The Broad Institute Genome Sequencing Center for Infectious Disease"/>
            <person name="Wu L."/>
            <person name="Ma J."/>
        </authorList>
    </citation>
    <scope>NUCLEOTIDE SEQUENCE [LARGE SCALE GENOMIC DNA]</scope>
    <source>
        <strain evidence="4">CGMCC 1.15342</strain>
    </source>
</reference>
<keyword evidence="4" id="KW-1185">Reference proteome</keyword>
<dbReference type="EMBL" id="BMIK01000009">
    <property type="protein sequence ID" value="GGC33556.1"/>
    <property type="molecule type" value="Genomic_DNA"/>
</dbReference>
<feature type="coiled-coil region" evidence="1">
    <location>
        <begin position="59"/>
        <end position="93"/>
    </location>
</feature>
<organism evidence="3 4">
    <name type="scientific">Parapedobacter defluvii</name>
    <dbReference type="NCBI Taxonomy" id="2045106"/>
    <lineage>
        <taxon>Bacteria</taxon>
        <taxon>Pseudomonadati</taxon>
        <taxon>Bacteroidota</taxon>
        <taxon>Sphingobacteriia</taxon>
        <taxon>Sphingobacteriales</taxon>
        <taxon>Sphingobacteriaceae</taxon>
        <taxon>Parapedobacter</taxon>
    </lineage>
</organism>
<evidence type="ECO:0000256" key="2">
    <source>
        <dbReference type="SAM" id="Phobius"/>
    </source>
</evidence>
<evidence type="ECO:0000313" key="4">
    <source>
        <dbReference type="Proteomes" id="UP000597338"/>
    </source>
</evidence>
<evidence type="ECO:0000256" key="1">
    <source>
        <dbReference type="SAM" id="Coils"/>
    </source>
</evidence>
<keyword evidence="2" id="KW-0812">Transmembrane</keyword>